<dbReference type="HOGENOM" id="CLU_1620657_0_0_1"/>
<dbReference type="STRING" id="7176.B0XC00"/>
<sequence>MTSWCTARALVLSVATVRSSPEIFRTIGIINSTSYALNLRLTVAAAAAVDAVGQACQLTAFDQGDPAGPWTACGQLDSGSQTSTVLLWIDAGSRYEDACNNGVAYFLREKGFRRFALQGTRIVLNTAGDVKHGDLVKLAESSLGIVGYTERPPPIHRLGSARLR</sequence>
<dbReference type="AlphaFoldDB" id="B0XC00"/>
<dbReference type="VEuPathDB" id="VectorBase:CPIJ017066"/>
<feature type="domain" description="Peptidase M16 N-terminal" evidence="2">
    <location>
        <begin position="79"/>
        <end position="108"/>
    </location>
</feature>
<dbReference type="Pfam" id="PF00675">
    <property type="entry name" value="Peptidase_M16"/>
    <property type="match status" value="1"/>
</dbReference>
<keyword evidence="1" id="KW-0732">Signal</keyword>
<protein>
    <submittedName>
        <fullName evidence="3 4">Mitochondrial processing peptidase beta subunit</fullName>
    </submittedName>
</protein>
<dbReference type="Proteomes" id="UP000002320">
    <property type="component" value="Unassembled WGS sequence"/>
</dbReference>
<keyword evidence="5" id="KW-1185">Reference proteome</keyword>
<reference evidence="4" key="2">
    <citation type="submission" date="2021-02" db="UniProtKB">
        <authorList>
            <consortium name="EnsemblMetazoa"/>
        </authorList>
    </citation>
    <scope>IDENTIFICATION</scope>
    <source>
        <strain evidence="4">JHB</strain>
    </source>
</reference>
<feature type="chain" id="PRO_5011409215" evidence="1">
    <location>
        <begin position="20"/>
        <end position="164"/>
    </location>
</feature>
<proteinExistence type="predicted"/>
<dbReference type="EMBL" id="DS232665">
    <property type="protein sequence ID" value="EDS44563.1"/>
    <property type="molecule type" value="Genomic_DNA"/>
</dbReference>
<organism>
    <name type="scientific">Culex quinquefasciatus</name>
    <name type="common">Southern house mosquito</name>
    <name type="synonym">Culex pungens</name>
    <dbReference type="NCBI Taxonomy" id="7176"/>
    <lineage>
        <taxon>Eukaryota</taxon>
        <taxon>Metazoa</taxon>
        <taxon>Ecdysozoa</taxon>
        <taxon>Arthropoda</taxon>
        <taxon>Hexapoda</taxon>
        <taxon>Insecta</taxon>
        <taxon>Pterygota</taxon>
        <taxon>Neoptera</taxon>
        <taxon>Endopterygota</taxon>
        <taxon>Diptera</taxon>
        <taxon>Nematocera</taxon>
        <taxon>Culicoidea</taxon>
        <taxon>Culicidae</taxon>
        <taxon>Culicinae</taxon>
        <taxon>Culicini</taxon>
        <taxon>Culex</taxon>
        <taxon>Culex</taxon>
    </lineage>
</organism>
<feature type="signal peptide" evidence="1">
    <location>
        <begin position="1"/>
        <end position="19"/>
    </location>
</feature>
<reference evidence="3" key="1">
    <citation type="submission" date="2007-03" db="EMBL/GenBank/DDBJ databases">
        <title>Annotation of Culex pipiens quinquefasciatus.</title>
        <authorList>
            <consortium name="The Broad Institute Genome Sequencing Platform"/>
            <person name="Atkinson P.W."/>
            <person name="Hemingway J."/>
            <person name="Christensen B.M."/>
            <person name="Higgs S."/>
            <person name="Kodira C."/>
            <person name="Hannick L."/>
            <person name="Megy K."/>
            <person name="O'Leary S."/>
            <person name="Pearson M."/>
            <person name="Haas B.J."/>
            <person name="Mauceli E."/>
            <person name="Wortman J.R."/>
            <person name="Lee N.H."/>
            <person name="Guigo R."/>
            <person name="Stanke M."/>
            <person name="Alvarado L."/>
            <person name="Amedeo P."/>
            <person name="Antoine C.H."/>
            <person name="Arensburger P."/>
            <person name="Bidwell S.L."/>
            <person name="Crawford M."/>
            <person name="Camaro F."/>
            <person name="Devon K."/>
            <person name="Engels R."/>
            <person name="Hammond M."/>
            <person name="Howarth C."/>
            <person name="Koehrsen M."/>
            <person name="Lawson D."/>
            <person name="Montgomery P."/>
            <person name="Nene V."/>
            <person name="Nusbaum C."/>
            <person name="Puiu D."/>
            <person name="Romero-Severson J."/>
            <person name="Severson D.W."/>
            <person name="Shumway M."/>
            <person name="Sisk P."/>
            <person name="Stolte C."/>
            <person name="Zeng Q."/>
            <person name="Eisenstadt E."/>
            <person name="Fraser-Liggett C."/>
            <person name="Strausberg R."/>
            <person name="Galagan J."/>
            <person name="Birren B."/>
            <person name="Collins F.H."/>
        </authorList>
    </citation>
    <scope>NUCLEOTIDE SEQUENCE [LARGE SCALE GENOMIC DNA]</scope>
    <source>
        <strain evidence="3">JHB</strain>
    </source>
</reference>
<dbReference type="KEGG" id="cqu:CpipJ_CPIJ017066"/>
<evidence type="ECO:0000313" key="4">
    <source>
        <dbReference type="EnsemblMetazoa" id="CPIJ017066-PA"/>
    </source>
</evidence>
<gene>
    <name evidence="4" type="primary">6050590</name>
    <name evidence="3" type="ORF">CpipJ_CPIJ017066</name>
</gene>
<dbReference type="InterPro" id="IPR011765">
    <property type="entry name" value="Pept_M16_N"/>
</dbReference>
<accession>B0XC00</accession>
<name>B0XC00_CULQU</name>
<evidence type="ECO:0000313" key="5">
    <source>
        <dbReference type="Proteomes" id="UP000002320"/>
    </source>
</evidence>
<evidence type="ECO:0000313" key="3">
    <source>
        <dbReference type="EMBL" id="EDS44563.1"/>
    </source>
</evidence>
<evidence type="ECO:0000256" key="1">
    <source>
        <dbReference type="SAM" id="SignalP"/>
    </source>
</evidence>
<dbReference type="InParanoid" id="B0XC00"/>
<evidence type="ECO:0000259" key="2">
    <source>
        <dbReference type="Pfam" id="PF00675"/>
    </source>
</evidence>
<dbReference type="EnsemblMetazoa" id="CPIJ017066-RA">
    <property type="protein sequence ID" value="CPIJ017066-PA"/>
    <property type="gene ID" value="CPIJ017066"/>
</dbReference>